<dbReference type="GO" id="GO:0005524">
    <property type="term" value="F:ATP binding"/>
    <property type="evidence" value="ECO:0007669"/>
    <property type="project" value="InterPro"/>
</dbReference>
<dbReference type="Gene3D" id="3.40.50.620">
    <property type="entry name" value="HUPs"/>
    <property type="match status" value="1"/>
</dbReference>
<dbReference type="InterPro" id="IPR004493">
    <property type="entry name" value="Leu-tRNA-synth_Ia_arc/euk"/>
</dbReference>
<sequence length="75" mass="8213">MSKNTGNFMTLIDGIQTFSADGMRLSLADAGDGIEDANFVFSMADAAVLRLYNLVDWVKEMVALRDQGALRRGQL</sequence>
<dbReference type="InterPro" id="IPR014729">
    <property type="entry name" value="Rossmann-like_a/b/a_fold"/>
</dbReference>
<accession>A0AAD5QR54</accession>
<dbReference type="Proteomes" id="UP001196413">
    <property type="component" value="Unassembled WGS sequence"/>
</dbReference>
<dbReference type="EMBL" id="JAHQIW010003584">
    <property type="protein sequence ID" value="KAJ1359247.1"/>
    <property type="molecule type" value="Genomic_DNA"/>
</dbReference>
<dbReference type="GO" id="GO:0004823">
    <property type="term" value="F:leucine-tRNA ligase activity"/>
    <property type="evidence" value="ECO:0007669"/>
    <property type="project" value="InterPro"/>
</dbReference>
<keyword evidence="3" id="KW-1185">Reference proteome</keyword>
<dbReference type="PANTHER" id="PTHR45794:SF1">
    <property type="entry name" value="LEUCINE--TRNA LIGASE, CYTOPLASMIC"/>
    <property type="match status" value="1"/>
</dbReference>
<dbReference type="GO" id="GO:0006429">
    <property type="term" value="P:leucyl-tRNA aminoacylation"/>
    <property type="evidence" value="ECO:0007669"/>
    <property type="project" value="InterPro"/>
</dbReference>
<evidence type="ECO:0000256" key="1">
    <source>
        <dbReference type="ARBA" id="ARBA00005594"/>
    </source>
</evidence>
<dbReference type="PANTHER" id="PTHR45794">
    <property type="entry name" value="LEUCYL-TRNA SYNTHETASE"/>
    <property type="match status" value="1"/>
</dbReference>
<dbReference type="AlphaFoldDB" id="A0AAD5QR54"/>
<dbReference type="SUPFAM" id="SSF52374">
    <property type="entry name" value="Nucleotidylyl transferase"/>
    <property type="match status" value="1"/>
</dbReference>
<evidence type="ECO:0000313" key="2">
    <source>
        <dbReference type="EMBL" id="KAJ1359247.1"/>
    </source>
</evidence>
<protein>
    <submittedName>
        <fullName evidence="2">Leucine--tRNA ligase, cytoplasmic</fullName>
    </submittedName>
</protein>
<comment type="similarity">
    <text evidence="1">Belongs to the class-I aminoacyl-tRNA synthetase family.</text>
</comment>
<proteinExistence type="inferred from homology"/>
<name>A0AAD5QR54_PARTN</name>
<gene>
    <name evidence="2" type="primary">LARS1_2</name>
    <name evidence="2" type="ORF">KIN20_017940</name>
</gene>
<reference evidence="2" key="1">
    <citation type="submission" date="2021-06" db="EMBL/GenBank/DDBJ databases">
        <title>Parelaphostrongylus tenuis whole genome reference sequence.</title>
        <authorList>
            <person name="Garwood T.J."/>
            <person name="Larsen P.A."/>
            <person name="Fountain-Jones N.M."/>
            <person name="Garbe J.R."/>
            <person name="Macchietto M.G."/>
            <person name="Kania S.A."/>
            <person name="Gerhold R.W."/>
            <person name="Richards J.E."/>
            <person name="Wolf T.M."/>
        </authorList>
    </citation>
    <scope>NUCLEOTIDE SEQUENCE</scope>
    <source>
        <strain evidence="2">MNPRO001-30</strain>
        <tissue evidence="2">Meninges</tissue>
    </source>
</reference>
<comment type="caution">
    <text evidence="2">The sequence shown here is derived from an EMBL/GenBank/DDBJ whole genome shotgun (WGS) entry which is preliminary data.</text>
</comment>
<organism evidence="2 3">
    <name type="scientific">Parelaphostrongylus tenuis</name>
    <name type="common">Meningeal worm</name>
    <dbReference type="NCBI Taxonomy" id="148309"/>
    <lineage>
        <taxon>Eukaryota</taxon>
        <taxon>Metazoa</taxon>
        <taxon>Ecdysozoa</taxon>
        <taxon>Nematoda</taxon>
        <taxon>Chromadorea</taxon>
        <taxon>Rhabditida</taxon>
        <taxon>Rhabditina</taxon>
        <taxon>Rhabditomorpha</taxon>
        <taxon>Strongyloidea</taxon>
        <taxon>Metastrongylidae</taxon>
        <taxon>Parelaphostrongylus</taxon>
    </lineage>
</organism>
<keyword evidence="2" id="KW-0436">Ligase</keyword>
<evidence type="ECO:0000313" key="3">
    <source>
        <dbReference type="Proteomes" id="UP001196413"/>
    </source>
</evidence>